<feature type="non-terminal residue" evidence="1">
    <location>
        <position position="40"/>
    </location>
</feature>
<dbReference type="EMBL" id="UINC01103556">
    <property type="protein sequence ID" value="SVC66027.1"/>
    <property type="molecule type" value="Genomic_DNA"/>
</dbReference>
<proteinExistence type="predicted"/>
<organism evidence="1">
    <name type="scientific">marine metagenome</name>
    <dbReference type="NCBI Taxonomy" id="408172"/>
    <lineage>
        <taxon>unclassified sequences</taxon>
        <taxon>metagenomes</taxon>
        <taxon>ecological metagenomes</taxon>
    </lineage>
</organism>
<accession>A0A382NZV4</accession>
<reference evidence="1" key="1">
    <citation type="submission" date="2018-05" db="EMBL/GenBank/DDBJ databases">
        <authorList>
            <person name="Lanie J.A."/>
            <person name="Ng W.-L."/>
            <person name="Kazmierczak K.M."/>
            <person name="Andrzejewski T.M."/>
            <person name="Davidsen T.M."/>
            <person name="Wayne K.J."/>
            <person name="Tettelin H."/>
            <person name="Glass J.I."/>
            <person name="Rusch D."/>
            <person name="Podicherti R."/>
            <person name="Tsui H.-C.T."/>
            <person name="Winkler M.E."/>
        </authorList>
    </citation>
    <scope>NUCLEOTIDE SEQUENCE</scope>
</reference>
<gene>
    <name evidence="1" type="ORF">METZ01_LOCUS318881</name>
</gene>
<sequence length="40" mass="4592">MVRSIAECNGIGGFILYLSNLFVLIIEFEQNFLILIEVME</sequence>
<dbReference type="AlphaFoldDB" id="A0A382NZV4"/>
<protein>
    <submittedName>
        <fullName evidence="1">Uncharacterized protein</fullName>
    </submittedName>
</protein>
<name>A0A382NZV4_9ZZZZ</name>
<evidence type="ECO:0000313" key="1">
    <source>
        <dbReference type="EMBL" id="SVC66027.1"/>
    </source>
</evidence>